<dbReference type="AlphaFoldDB" id="A0A3Q1CSD8"/>
<sequence length="111" mass="11868">MAPFPIIDLLVAGFELCFPGAHIDQQVQIPVQKLHGKVISLELPTGLLLFRTLRAAVAEQQKAAGLCSAEVKGDRSCLLGVPLGQGDWFAIVDLNIAARAGFLSKKLTFLA</sequence>
<organism evidence="1 2">
    <name type="scientific">Amphiprion ocellaris</name>
    <name type="common">Clown anemonefish</name>
    <dbReference type="NCBI Taxonomy" id="80972"/>
    <lineage>
        <taxon>Eukaryota</taxon>
        <taxon>Metazoa</taxon>
        <taxon>Chordata</taxon>
        <taxon>Craniata</taxon>
        <taxon>Vertebrata</taxon>
        <taxon>Euteleostomi</taxon>
        <taxon>Actinopterygii</taxon>
        <taxon>Neopterygii</taxon>
        <taxon>Teleostei</taxon>
        <taxon>Neoteleostei</taxon>
        <taxon>Acanthomorphata</taxon>
        <taxon>Ovalentaria</taxon>
        <taxon>Pomacentridae</taxon>
        <taxon>Amphiprion</taxon>
    </lineage>
</organism>
<dbReference type="Ensembl" id="ENSAOCT00000009116.2">
    <property type="protein sequence ID" value="ENSAOCP00000021996.2"/>
    <property type="gene ID" value="ENSAOCG00000007162.2"/>
</dbReference>
<evidence type="ECO:0000313" key="1">
    <source>
        <dbReference type="Ensembl" id="ENSAOCP00000021996.2"/>
    </source>
</evidence>
<accession>A0A3Q1CSD8</accession>
<evidence type="ECO:0000313" key="2">
    <source>
        <dbReference type="Proteomes" id="UP001501940"/>
    </source>
</evidence>
<reference evidence="1 2" key="1">
    <citation type="submission" date="2022-01" db="EMBL/GenBank/DDBJ databases">
        <title>A chromosome-scale genome assembly of the false clownfish, Amphiprion ocellaris.</title>
        <authorList>
            <person name="Ryu T."/>
        </authorList>
    </citation>
    <scope>NUCLEOTIDE SEQUENCE [LARGE SCALE GENOMIC DNA]</scope>
</reference>
<dbReference type="GeneTree" id="ENSGT01030000234819"/>
<protein>
    <recommendedName>
        <fullName evidence="3">CheW-like domain-containing protein</fullName>
    </recommendedName>
</protein>
<dbReference type="OMA" id="PRAHINQ"/>
<dbReference type="Proteomes" id="UP001501940">
    <property type="component" value="Chromosome 23"/>
</dbReference>
<reference evidence="1" key="3">
    <citation type="submission" date="2025-09" db="UniProtKB">
        <authorList>
            <consortium name="Ensembl"/>
        </authorList>
    </citation>
    <scope>IDENTIFICATION</scope>
</reference>
<name>A0A3Q1CSD8_AMPOC</name>
<proteinExistence type="predicted"/>
<evidence type="ECO:0008006" key="3">
    <source>
        <dbReference type="Google" id="ProtNLM"/>
    </source>
</evidence>
<keyword evidence="2" id="KW-1185">Reference proteome</keyword>
<reference evidence="1" key="2">
    <citation type="submission" date="2025-08" db="UniProtKB">
        <authorList>
            <consortium name="Ensembl"/>
        </authorList>
    </citation>
    <scope>IDENTIFICATION</scope>
</reference>